<dbReference type="RefSeq" id="WP_345970111.1">
    <property type="nucleotide sequence ID" value="NZ_CP147920.1"/>
</dbReference>
<sequence>MLDEIYQECEMDMEGAIEHMQSQFKTIRTGKVTTQVLDGIKIDYYGAATPLSQVATVLATDATTITVSPWEKPLLGDIETAIAKANIGVNPNNDGEQIKLFFPPMTVEQRQESVKKLKKMGEDAKVAVRNDRRKANDAVKKLEKDKEVTEDDSKRAQDNIQKITDKMVAKIDEIIKQKEQAILTV</sequence>
<evidence type="ECO:0000313" key="7">
    <source>
        <dbReference type="Proteomes" id="UP001447842"/>
    </source>
</evidence>
<feature type="domain" description="Ribosome recycling factor" evidence="5">
    <location>
        <begin position="21"/>
        <end position="183"/>
    </location>
</feature>
<evidence type="ECO:0000256" key="1">
    <source>
        <dbReference type="ARBA" id="ARBA00005912"/>
    </source>
</evidence>
<dbReference type="SUPFAM" id="SSF55194">
    <property type="entry name" value="Ribosome recycling factor, RRF"/>
    <property type="match status" value="1"/>
</dbReference>
<keyword evidence="3" id="KW-0963">Cytoplasm</keyword>
<keyword evidence="7" id="KW-1185">Reference proteome</keyword>
<comment type="similarity">
    <text evidence="1 3">Belongs to the RRF family.</text>
</comment>
<dbReference type="Gene3D" id="1.10.132.20">
    <property type="entry name" value="Ribosome-recycling factor"/>
    <property type="match status" value="1"/>
</dbReference>
<feature type="coiled-coil region" evidence="4">
    <location>
        <begin position="125"/>
        <end position="166"/>
    </location>
</feature>
<evidence type="ECO:0000256" key="3">
    <source>
        <dbReference type="HAMAP-Rule" id="MF_00040"/>
    </source>
</evidence>
<keyword evidence="4" id="KW-0175">Coiled coil</keyword>
<dbReference type="Proteomes" id="UP001447842">
    <property type="component" value="Chromosome"/>
</dbReference>
<organism evidence="6 7">
    <name type="scientific">Sulfurimonas diazotrophicus</name>
    <dbReference type="NCBI Taxonomy" id="3131939"/>
    <lineage>
        <taxon>Bacteria</taxon>
        <taxon>Pseudomonadati</taxon>
        <taxon>Campylobacterota</taxon>
        <taxon>Epsilonproteobacteria</taxon>
        <taxon>Campylobacterales</taxon>
        <taxon>Sulfurimonadaceae</taxon>
        <taxon>Sulfurimonas</taxon>
    </lineage>
</organism>
<dbReference type="Gene3D" id="3.30.1360.40">
    <property type="match status" value="1"/>
</dbReference>
<comment type="subcellular location">
    <subcellularLocation>
        <location evidence="3">Cytoplasm</location>
    </subcellularLocation>
</comment>
<comment type="function">
    <text evidence="3">Responsible for the release of ribosomes from messenger RNA at the termination of protein biosynthesis. May increase the efficiency of translation by recycling ribosomes from one round of translation to another.</text>
</comment>
<dbReference type="PANTHER" id="PTHR20982:SF3">
    <property type="entry name" value="MITOCHONDRIAL RIBOSOME RECYCLING FACTOR PSEUDO 1"/>
    <property type="match status" value="1"/>
</dbReference>
<dbReference type="PANTHER" id="PTHR20982">
    <property type="entry name" value="RIBOSOME RECYCLING FACTOR"/>
    <property type="match status" value="1"/>
</dbReference>
<keyword evidence="2 3" id="KW-0648">Protein biosynthesis</keyword>
<dbReference type="InterPro" id="IPR023584">
    <property type="entry name" value="Ribosome_recyc_fac_dom"/>
</dbReference>
<dbReference type="InterPro" id="IPR036191">
    <property type="entry name" value="RRF_sf"/>
</dbReference>
<dbReference type="EMBL" id="CP147920">
    <property type="protein sequence ID" value="XAU15045.1"/>
    <property type="molecule type" value="Genomic_DNA"/>
</dbReference>
<dbReference type="InterPro" id="IPR002661">
    <property type="entry name" value="Ribosome_recyc_fac"/>
</dbReference>
<proteinExistence type="inferred from homology"/>
<dbReference type="CDD" id="cd00520">
    <property type="entry name" value="RRF"/>
    <property type="match status" value="1"/>
</dbReference>
<dbReference type="Pfam" id="PF01765">
    <property type="entry name" value="RRF"/>
    <property type="match status" value="1"/>
</dbReference>
<name>A0ABZ3H935_9BACT</name>
<evidence type="ECO:0000256" key="4">
    <source>
        <dbReference type="SAM" id="Coils"/>
    </source>
</evidence>
<dbReference type="HAMAP" id="MF_00040">
    <property type="entry name" value="RRF"/>
    <property type="match status" value="1"/>
</dbReference>
<reference evidence="6 7" key="1">
    <citation type="submission" date="2024-03" db="EMBL/GenBank/DDBJ databases">
        <title>Sulfurimonas sp. HSL3-1.</title>
        <authorList>
            <person name="Wang S."/>
        </authorList>
    </citation>
    <scope>NUCLEOTIDE SEQUENCE [LARGE SCALE GENOMIC DNA]</scope>
    <source>
        <strain evidence="6 7">HSL3-1</strain>
    </source>
</reference>
<evidence type="ECO:0000313" key="6">
    <source>
        <dbReference type="EMBL" id="XAU15045.1"/>
    </source>
</evidence>
<gene>
    <name evidence="3 6" type="primary">frr</name>
    <name evidence="6" type="ORF">WCY31_12510</name>
</gene>
<dbReference type="NCBIfam" id="TIGR00496">
    <property type="entry name" value="frr"/>
    <property type="match status" value="1"/>
</dbReference>
<evidence type="ECO:0000259" key="5">
    <source>
        <dbReference type="Pfam" id="PF01765"/>
    </source>
</evidence>
<protein>
    <recommendedName>
        <fullName evidence="3">Ribosome-recycling factor</fullName>
        <shortName evidence="3">RRF</shortName>
    </recommendedName>
    <alternativeName>
        <fullName evidence="3">Ribosome-releasing factor</fullName>
    </alternativeName>
</protein>
<accession>A0ABZ3H935</accession>
<evidence type="ECO:0000256" key="2">
    <source>
        <dbReference type="ARBA" id="ARBA00022917"/>
    </source>
</evidence>